<protein>
    <recommendedName>
        <fullName evidence="3">DUF2116 family Zn-ribbon domain-containing protein</fullName>
    </recommendedName>
</protein>
<comment type="caution">
    <text evidence="1">The sequence shown here is derived from an EMBL/GenBank/DDBJ whole genome shotgun (WGS) entry which is preliminary data.</text>
</comment>
<gene>
    <name evidence="1" type="ORF">BA896_009375</name>
</gene>
<evidence type="ECO:0000313" key="2">
    <source>
        <dbReference type="Proteomes" id="UP000092634"/>
    </source>
</evidence>
<accession>A0A1E8PT89</accession>
<name>A0A1E8PT89_9BURK</name>
<sequence length="66" mass="7298">MDSKQPDVVQGEYGVLARPLPAMPELIASLPPKGACWYCDKPLDAVRRFCGKSCGLAYAEEAQYHR</sequence>
<evidence type="ECO:0008006" key="3">
    <source>
        <dbReference type="Google" id="ProtNLM"/>
    </source>
</evidence>
<dbReference type="Proteomes" id="UP000092634">
    <property type="component" value="Unassembled WGS sequence"/>
</dbReference>
<dbReference type="AlphaFoldDB" id="A0A1E8PT89"/>
<organism evidence="1 2">
    <name type="scientific">Janthinobacterium lividum</name>
    <dbReference type="NCBI Taxonomy" id="29581"/>
    <lineage>
        <taxon>Bacteria</taxon>
        <taxon>Pseudomonadati</taxon>
        <taxon>Pseudomonadota</taxon>
        <taxon>Betaproteobacteria</taxon>
        <taxon>Burkholderiales</taxon>
        <taxon>Oxalobacteraceae</taxon>
        <taxon>Janthinobacterium</taxon>
    </lineage>
</organism>
<reference evidence="1 2" key="1">
    <citation type="submission" date="2016-10" db="EMBL/GenBank/DDBJ databases">
        <title>Updated version of Genome Assembly of Janthinobacterium lividum ERGS5:01.</title>
        <authorList>
            <person name="Kumar R."/>
            <person name="Acharya V."/>
            <person name="Singh D."/>
        </authorList>
    </citation>
    <scope>NUCLEOTIDE SEQUENCE [LARGE SCALE GENOMIC DNA]</scope>
    <source>
        <strain evidence="1 2">ERGS5:01</strain>
    </source>
</reference>
<dbReference type="EMBL" id="MAQB02000001">
    <property type="protein sequence ID" value="OFJ49070.1"/>
    <property type="molecule type" value="Genomic_DNA"/>
</dbReference>
<proteinExistence type="predicted"/>
<evidence type="ECO:0000313" key="1">
    <source>
        <dbReference type="EMBL" id="OFJ49070.1"/>
    </source>
</evidence>